<keyword evidence="3 6" id="KW-0812">Transmembrane</keyword>
<dbReference type="EMBL" id="CP121689">
    <property type="protein sequence ID" value="WZL76618.1"/>
    <property type="molecule type" value="Genomic_DNA"/>
</dbReference>
<feature type="transmembrane region" description="Helical" evidence="6">
    <location>
        <begin position="338"/>
        <end position="362"/>
    </location>
</feature>
<dbReference type="PANTHER" id="PTHR33406:SF13">
    <property type="entry name" value="MEMBRANE PROTEIN YDFJ"/>
    <property type="match status" value="1"/>
</dbReference>
<feature type="transmembrane region" description="Helical" evidence="6">
    <location>
        <begin position="12"/>
        <end position="30"/>
    </location>
</feature>
<feature type="domain" description="SSD" evidence="7">
    <location>
        <begin position="240"/>
        <end position="361"/>
    </location>
</feature>
<protein>
    <submittedName>
        <fullName evidence="8">MMPL family transporter</fullName>
    </submittedName>
</protein>
<dbReference type="PANTHER" id="PTHR33406">
    <property type="entry name" value="MEMBRANE PROTEIN MJ1562-RELATED"/>
    <property type="match status" value="1"/>
</dbReference>
<feature type="transmembrane region" description="Helical" evidence="6">
    <location>
        <begin position="236"/>
        <end position="256"/>
    </location>
</feature>
<dbReference type="Proteomes" id="UP001461341">
    <property type="component" value="Chromosome"/>
</dbReference>
<evidence type="ECO:0000256" key="1">
    <source>
        <dbReference type="ARBA" id="ARBA00004651"/>
    </source>
</evidence>
<dbReference type="PRINTS" id="PR00702">
    <property type="entry name" value="ACRIFLAVINRP"/>
</dbReference>
<dbReference type="InterPro" id="IPR004869">
    <property type="entry name" value="MMPL_dom"/>
</dbReference>
<keyword evidence="9" id="KW-1185">Reference proteome</keyword>
<proteinExistence type="predicted"/>
<feature type="transmembrane region" description="Helical" evidence="6">
    <location>
        <begin position="307"/>
        <end position="326"/>
    </location>
</feature>
<dbReference type="SUPFAM" id="SSF82866">
    <property type="entry name" value="Multidrug efflux transporter AcrB transmembrane domain"/>
    <property type="match status" value="2"/>
</dbReference>
<feature type="transmembrane region" description="Helical" evidence="6">
    <location>
        <begin position="767"/>
        <end position="783"/>
    </location>
</feature>
<gene>
    <name evidence="8" type="ORF">QBE54_02475</name>
</gene>
<evidence type="ECO:0000256" key="6">
    <source>
        <dbReference type="SAM" id="Phobius"/>
    </source>
</evidence>
<evidence type="ECO:0000256" key="3">
    <source>
        <dbReference type="ARBA" id="ARBA00022692"/>
    </source>
</evidence>
<feature type="transmembrane region" description="Helical" evidence="6">
    <location>
        <begin position="789"/>
        <end position="810"/>
    </location>
</feature>
<sequence length="934" mass="104525">MQKLAQWVVKYAWPIFIATLVVTFVFGYLLRDLRFEDDVTKYLPESDPEVSFYDSLKDKFSGFQTKSLIVGIEFDDLFTVEHLQGLNKLVEEIEKLPFVRNVSALTNMPKIVSTEFGVEVKEVVEVLPESEAEAKKLREELQGDELIWGKMVTEDGKATLVVISFYDDVDEYKAIEEVEALCEKYNPGGKITTFGVPVITRLMARDSRRTMGTLTPFAALVLMIVLYWGFRTLRGVLLPIFISLLSSVWVLGSAVVMGKSLTVIASAMPVLLLSLVTAYGIHFINRYYEERATLNGPEASAATFRDIFVPILMSALTTIGGFLSLLTAEIKPISDFGLYSALGIFFGMILATFSLGAFYAIFVPRRVPNHFKVLHQEKEQGGLISRFLKFIARSVVHHKKAAIFFIIAVMAFFTLGIPRINVETSVEVQMGKNHPITLLLNYFKERFGSTDYNYLYVRSQNVKEPFVLREMIRIGKYAARFKNFEDASSLATFLMDLNKAMEGWKAIPAEREKIDNLWFFAQDNSYLKGRISENEDETLVEFSAEETSSAELRKEVAALKEFLENRPHRVKMVSAQEPGALDVLVDTMVEDLQIFGLEIPDPGSLKREIKAIAEKPIEEFIGQRANFASLVARDATLEIEDLGLSVDEVESVLEDYYQGDNSSSISELLEERLDLSEDDVLYLEEVLKNSELRVAQRVKVETVKKVVESAVGKELDEDFDFVFYQVLDEWVYLPASDGPVSVEYRVTGTPIISNYVNSKLFNQQARSVFLAFVIVFGLLLLQLRSLRKASIAIVPILLTVYTSFGIMGLLRIPLNVATLMVASIAIGAGIDYTIHFVSRWYREVSLQNPRALVTTMVSSGRGIVLNSLAIAAGSYVLATGKISMLRMFGSLIGTVLLVSVLYALVLLPLLLHAESYLGNNSNRGAQKQSGGGSI</sequence>
<accession>A0ABZ2YE58</accession>
<dbReference type="Gene3D" id="1.20.1640.10">
    <property type="entry name" value="Multidrug efflux transporter AcrB transmembrane domain"/>
    <property type="match status" value="2"/>
</dbReference>
<feature type="transmembrane region" description="Helical" evidence="6">
    <location>
        <begin position="890"/>
        <end position="911"/>
    </location>
</feature>
<evidence type="ECO:0000256" key="2">
    <source>
        <dbReference type="ARBA" id="ARBA00022475"/>
    </source>
</evidence>
<keyword evidence="4 6" id="KW-1133">Transmembrane helix</keyword>
<evidence type="ECO:0000313" key="8">
    <source>
        <dbReference type="EMBL" id="WZL76618.1"/>
    </source>
</evidence>
<dbReference type="InterPro" id="IPR050545">
    <property type="entry name" value="Mycobact_MmpL"/>
</dbReference>
<comment type="subcellular location">
    <subcellularLocation>
        <location evidence="1">Cell membrane</location>
        <topology evidence="1">Multi-pass membrane protein</topology>
    </subcellularLocation>
</comment>
<feature type="transmembrane region" description="Helical" evidence="6">
    <location>
        <begin position="211"/>
        <end position="230"/>
    </location>
</feature>
<keyword evidence="5 6" id="KW-0472">Membrane</keyword>
<feature type="transmembrane region" description="Helical" evidence="6">
    <location>
        <begin position="858"/>
        <end position="878"/>
    </location>
</feature>
<name>A0ABZ2YE58_9BACT</name>
<feature type="transmembrane region" description="Helical" evidence="6">
    <location>
        <begin position="817"/>
        <end position="838"/>
    </location>
</feature>
<evidence type="ECO:0000259" key="7">
    <source>
        <dbReference type="PROSITE" id="PS50156"/>
    </source>
</evidence>
<organism evidence="8 9">
    <name type="scientific">Thermatribacter velox</name>
    <dbReference type="NCBI Taxonomy" id="3039681"/>
    <lineage>
        <taxon>Bacteria</taxon>
        <taxon>Pseudomonadati</taxon>
        <taxon>Atribacterota</taxon>
        <taxon>Atribacteria</taxon>
        <taxon>Atribacterales</taxon>
        <taxon>Thermatribacteraceae</taxon>
        <taxon>Thermatribacter</taxon>
    </lineage>
</organism>
<feature type="transmembrane region" description="Helical" evidence="6">
    <location>
        <begin position="263"/>
        <end position="284"/>
    </location>
</feature>
<dbReference type="PROSITE" id="PS50156">
    <property type="entry name" value="SSD"/>
    <property type="match status" value="1"/>
</dbReference>
<feature type="transmembrane region" description="Helical" evidence="6">
    <location>
        <begin position="401"/>
        <end position="422"/>
    </location>
</feature>
<dbReference type="InterPro" id="IPR001036">
    <property type="entry name" value="Acrflvin-R"/>
</dbReference>
<keyword evidence="2" id="KW-1003">Cell membrane</keyword>
<reference evidence="8 9" key="1">
    <citation type="submission" date="2023-03" db="EMBL/GenBank/DDBJ databases">
        <title>Novel Species.</title>
        <authorList>
            <person name="Ma S."/>
        </authorList>
    </citation>
    <scope>NUCLEOTIDE SEQUENCE [LARGE SCALE GENOMIC DNA]</scope>
    <source>
        <strain evidence="8 9">B11</strain>
    </source>
</reference>
<evidence type="ECO:0000256" key="5">
    <source>
        <dbReference type="ARBA" id="ARBA00023136"/>
    </source>
</evidence>
<dbReference type="InterPro" id="IPR000731">
    <property type="entry name" value="SSD"/>
</dbReference>
<evidence type="ECO:0000256" key="4">
    <source>
        <dbReference type="ARBA" id="ARBA00022989"/>
    </source>
</evidence>
<evidence type="ECO:0000313" key="9">
    <source>
        <dbReference type="Proteomes" id="UP001461341"/>
    </source>
</evidence>
<dbReference type="RefSeq" id="WP_369018782.1">
    <property type="nucleotide sequence ID" value="NZ_CP121689.1"/>
</dbReference>
<dbReference type="Pfam" id="PF03176">
    <property type="entry name" value="MMPL"/>
    <property type="match status" value="2"/>
</dbReference>